<dbReference type="PROSITE" id="PS50005">
    <property type="entry name" value="TPR"/>
    <property type="match status" value="1"/>
</dbReference>
<dbReference type="InterPro" id="IPR013324">
    <property type="entry name" value="RNA_pol_sigma_r3/r4-like"/>
</dbReference>
<dbReference type="Gene3D" id="1.10.1740.10">
    <property type="match status" value="1"/>
</dbReference>
<evidence type="ECO:0000313" key="4">
    <source>
        <dbReference type="EMBL" id="WXG68018.1"/>
    </source>
</evidence>
<keyword evidence="5" id="KW-1185">Reference proteome</keyword>
<dbReference type="InterPro" id="IPR013325">
    <property type="entry name" value="RNA_pol_sigma_r2"/>
</dbReference>
<dbReference type="Pfam" id="PF04542">
    <property type="entry name" value="Sigma70_r2"/>
    <property type="match status" value="1"/>
</dbReference>
<evidence type="ECO:0000256" key="1">
    <source>
        <dbReference type="PROSITE-ProRule" id="PRU00339"/>
    </source>
</evidence>
<feature type="domain" description="DUF6596" evidence="3">
    <location>
        <begin position="175"/>
        <end position="273"/>
    </location>
</feature>
<name>A0ABZ2PLI5_9NOCA</name>
<dbReference type="SUPFAM" id="SSF48452">
    <property type="entry name" value="TPR-like"/>
    <property type="match status" value="1"/>
</dbReference>
<dbReference type="Pfam" id="PF20239">
    <property type="entry name" value="DUF6596"/>
    <property type="match status" value="1"/>
</dbReference>
<dbReference type="SUPFAM" id="SSF88659">
    <property type="entry name" value="Sigma3 and sigma4 domains of RNA polymerase sigma factors"/>
    <property type="match status" value="1"/>
</dbReference>
<dbReference type="RefSeq" id="WP_338887956.1">
    <property type="nucleotide sequence ID" value="NZ_CP147846.1"/>
</dbReference>
<evidence type="ECO:0000259" key="2">
    <source>
        <dbReference type="Pfam" id="PF04542"/>
    </source>
</evidence>
<organism evidence="4 5">
    <name type="scientific">Rhodococcus sovatensis</name>
    <dbReference type="NCBI Taxonomy" id="1805840"/>
    <lineage>
        <taxon>Bacteria</taxon>
        <taxon>Bacillati</taxon>
        <taxon>Actinomycetota</taxon>
        <taxon>Actinomycetes</taxon>
        <taxon>Mycobacteriales</taxon>
        <taxon>Nocardiaceae</taxon>
        <taxon>Rhodococcus</taxon>
    </lineage>
</organism>
<protein>
    <submittedName>
        <fullName evidence="4">DUF6596 domain-containing protein</fullName>
    </submittedName>
</protein>
<gene>
    <name evidence="4" type="ORF">WDS16_22830</name>
</gene>
<dbReference type="InterPro" id="IPR019734">
    <property type="entry name" value="TPR_rpt"/>
</dbReference>
<reference evidence="4 5" key="1">
    <citation type="submission" date="2024-03" db="EMBL/GenBank/DDBJ databases">
        <title>Natural products discovery in diverse microorganisms through a two-stage MS feature dereplication strategy.</title>
        <authorList>
            <person name="Zhang R."/>
        </authorList>
    </citation>
    <scope>NUCLEOTIDE SEQUENCE [LARGE SCALE GENOMIC DNA]</scope>
    <source>
        <strain evidence="4 5">18930</strain>
    </source>
</reference>
<sequence length="403" mass="43629">MIDVEYVVRTSYGRLLALLASADGDIAAAEDALSDAFERALRTWPNDGVPANPDGWLLTTARNRRRDTWKSAAYRTSISLDPAEHTRAHLDTIDPDAVPDKRLQLMAVCAHPAIDRAVHTPLMLDVILGYTAADIARAFALPSSTLAARLGRAKKRIRDAGLSFELPDRTVLPERIDAILAAVYGAFAIDWHSTGSEVRDGLTGEALHLAETACDLLPDDAEAHGLAALICLSSARLPSRYSSGVFVPLSEQDFRLWDERLLARGEVHLRRAHGLVAAGASALGRFQLESAISAVHCARRHSGSTDWSTLRELYSVLQELTPTLGGAVALAVVTAETDGADVASNMLDALDGTDRFQPAWAVRAHLLAQLGEAEKSRAAYEKAISLTPDAPTRRYLERFVSGR</sequence>
<keyword evidence="1" id="KW-0802">TPR repeat</keyword>
<evidence type="ECO:0000259" key="3">
    <source>
        <dbReference type="Pfam" id="PF20239"/>
    </source>
</evidence>
<dbReference type="SUPFAM" id="SSF88946">
    <property type="entry name" value="Sigma2 domain of RNA polymerase sigma factors"/>
    <property type="match status" value="1"/>
</dbReference>
<dbReference type="Gene3D" id="1.25.40.10">
    <property type="entry name" value="Tetratricopeptide repeat domain"/>
    <property type="match status" value="1"/>
</dbReference>
<feature type="repeat" description="TPR" evidence="1">
    <location>
        <begin position="357"/>
        <end position="390"/>
    </location>
</feature>
<feature type="domain" description="RNA polymerase sigma-70 region 2" evidence="2">
    <location>
        <begin position="8"/>
        <end position="72"/>
    </location>
</feature>
<dbReference type="InterPro" id="IPR011990">
    <property type="entry name" value="TPR-like_helical_dom_sf"/>
</dbReference>
<dbReference type="PANTHER" id="PTHR47756">
    <property type="entry name" value="BLL6612 PROTEIN-RELATED"/>
    <property type="match status" value="1"/>
</dbReference>
<dbReference type="InterPro" id="IPR007627">
    <property type="entry name" value="RNA_pol_sigma70_r2"/>
</dbReference>
<dbReference type="Proteomes" id="UP001432000">
    <property type="component" value="Chromosome"/>
</dbReference>
<dbReference type="InterPro" id="IPR046531">
    <property type="entry name" value="DUF6596"/>
</dbReference>
<dbReference type="EMBL" id="CP147846">
    <property type="protein sequence ID" value="WXG68018.1"/>
    <property type="molecule type" value="Genomic_DNA"/>
</dbReference>
<proteinExistence type="predicted"/>
<dbReference type="PANTHER" id="PTHR47756:SF2">
    <property type="entry name" value="BLL6612 PROTEIN"/>
    <property type="match status" value="1"/>
</dbReference>
<accession>A0ABZ2PLI5</accession>
<evidence type="ECO:0000313" key="5">
    <source>
        <dbReference type="Proteomes" id="UP001432000"/>
    </source>
</evidence>
<dbReference type="Pfam" id="PF13181">
    <property type="entry name" value="TPR_8"/>
    <property type="match status" value="1"/>
</dbReference>